<dbReference type="Proteomes" id="UP001600424">
    <property type="component" value="Unassembled WGS sequence"/>
</dbReference>
<evidence type="ECO:0000313" key="3">
    <source>
        <dbReference type="Proteomes" id="UP001600424"/>
    </source>
</evidence>
<feature type="compositionally biased region" description="Acidic residues" evidence="1">
    <location>
        <begin position="67"/>
        <end position="76"/>
    </location>
</feature>
<dbReference type="RefSeq" id="WP_386250476.1">
    <property type="nucleotide sequence ID" value="NZ_JBHTRV010000004.1"/>
</dbReference>
<gene>
    <name evidence="2" type="ORF">ACFQ63_06500</name>
</gene>
<proteinExistence type="predicted"/>
<comment type="caution">
    <text evidence="2">The sequence shown here is derived from an EMBL/GenBank/DDBJ whole genome shotgun (WGS) entry which is preliminary data.</text>
</comment>
<protein>
    <recommendedName>
        <fullName evidence="4">Zinc finger CGNR domain-containing protein</fullName>
    </recommendedName>
</protein>
<accession>A0ABW6IR48</accession>
<dbReference type="EMBL" id="JBHTRV010000004">
    <property type="protein sequence ID" value="MFE5979345.1"/>
    <property type="molecule type" value="Genomic_DNA"/>
</dbReference>
<sequence>MYDVTGAPALRRARRGYEAEELAHLAREMEADGAYVSPGRMPWRGLSGLDPLDDLSDEEFGARHFEDWEDAGLDEEDRPKRHRPSGRRVDIVPPAVGEVTVRVEPSIAEAFAARQAQAPEGVTWSVDGGRVTVEGSFKVWRGACLRCAEEFVQRRPASQRRRWRRLCGDECAIEWRKTTARERMRALRAQDAA</sequence>
<organism evidence="2 3">
    <name type="scientific">Streptomyces wedmorensis</name>
    <dbReference type="NCBI Taxonomy" id="43759"/>
    <lineage>
        <taxon>Bacteria</taxon>
        <taxon>Bacillati</taxon>
        <taxon>Actinomycetota</taxon>
        <taxon>Actinomycetes</taxon>
        <taxon>Kitasatosporales</taxon>
        <taxon>Streptomycetaceae</taxon>
        <taxon>Streptomyces</taxon>
    </lineage>
</organism>
<evidence type="ECO:0008006" key="4">
    <source>
        <dbReference type="Google" id="ProtNLM"/>
    </source>
</evidence>
<evidence type="ECO:0000313" key="2">
    <source>
        <dbReference type="EMBL" id="MFE5979345.1"/>
    </source>
</evidence>
<feature type="region of interest" description="Disordered" evidence="1">
    <location>
        <begin position="67"/>
        <end position="88"/>
    </location>
</feature>
<reference evidence="2 3" key="1">
    <citation type="submission" date="2024-09" db="EMBL/GenBank/DDBJ databases">
        <title>The Natural Products Discovery Center: Release of the First 8490 Sequenced Strains for Exploring Actinobacteria Biosynthetic Diversity.</title>
        <authorList>
            <person name="Kalkreuter E."/>
            <person name="Kautsar S.A."/>
            <person name="Yang D."/>
            <person name="Bader C.D."/>
            <person name="Teijaro C.N."/>
            <person name="Fluegel L."/>
            <person name="Davis C.M."/>
            <person name="Simpson J.R."/>
            <person name="Lauterbach L."/>
            <person name="Steele A.D."/>
            <person name="Gui C."/>
            <person name="Meng S."/>
            <person name="Li G."/>
            <person name="Viehrig K."/>
            <person name="Ye F."/>
            <person name="Su P."/>
            <person name="Kiefer A.F."/>
            <person name="Nichols A."/>
            <person name="Cepeda A.J."/>
            <person name="Yan W."/>
            <person name="Fan B."/>
            <person name="Jiang Y."/>
            <person name="Adhikari A."/>
            <person name="Zheng C.-J."/>
            <person name="Schuster L."/>
            <person name="Cowan T.M."/>
            <person name="Smanski M.J."/>
            <person name="Chevrette M.G."/>
            <person name="De Carvalho L.P.S."/>
            <person name="Shen B."/>
        </authorList>
    </citation>
    <scope>NUCLEOTIDE SEQUENCE [LARGE SCALE GENOMIC DNA]</scope>
    <source>
        <strain evidence="2 3">NPDC056472</strain>
    </source>
</reference>
<evidence type="ECO:0000256" key="1">
    <source>
        <dbReference type="SAM" id="MobiDB-lite"/>
    </source>
</evidence>
<keyword evidence="3" id="KW-1185">Reference proteome</keyword>
<name>A0ABW6IR48_STRWE</name>